<evidence type="ECO:0000256" key="3">
    <source>
        <dbReference type="ARBA" id="ARBA00012093"/>
    </source>
</evidence>
<dbReference type="EMBL" id="KZ857491">
    <property type="protein sequence ID" value="RDX42181.1"/>
    <property type="molecule type" value="Genomic_DNA"/>
</dbReference>
<dbReference type="Gene3D" id="3.40.50.1100">
    <property type="match status" value="2"/>
</dbReference>
<dbReference type="GO" id="GO:0009097">
    <property type="term" value="P:isoleucine biosynthetic process"/>
    <property type="evidence" value="ECO:0007669"/>
    <property type="project" value="TreeGrafter"/>
</dbReference>
<dbReference type="AlphaFoldDB" id="A0A371CPH7"/>
<dbReference type="OrthoDB" id="7773036at2759"/>
<dbReference type="InterPro" id="IPR050147">
    <property type="entry name" value="Ser/Thr_Dehydratase"/>
</dbReference>
<evidence type="ECO:0000256" key="1">
    <source>
        <dbReference type="ARBA" id="ARBA00001933"/>
    </source>
</evidence>
<dbReference type="GO" id="GO:0006567">
    <property type="term" value="P:L-threonine catabolic process"/>
    <property type="evidence" value="ECO:0007669"/>
    <property type="project" value="TreeGrafter"/>
</dbReference>
<evidence type="ECO:0000256" key="6">
    <source>
        <dbReference type="ARBA" id="ARBA00049406"/>
    </source>
</evidence>
<evidence type="ECO:0000313" key="8">
    <source>
        <dbReference type="EMBL" id="RDX42181.1"/>
    </source>
</evidence>
<dbReference type="Pfam" id="PF00291">
    <property type="entry name" value="PALP"/>
    <property type="match status" value="1"/>
</dbReference>
<dbReference type="InterPro" id="IPR001926">
    <property type="entry name" value="TrpB-like_PALP"/>
</dbReference>
<evidence type="ECO:0000313" key="9">
    <source>
        <dbReference type="Proteomes" id="UP000256964"/>
    </source>
</evidence>
<comment type="catalytic activity">
    <reaction evidence="6">
        <text>L-serine = pyruvate + NH4(+)</text>
        <dbReference type="Rhea" id="RHEA:19169"/>
        <dbReference type="ChEBI" id="CHEBI:15361"/>
        <dbReference type="ChEBI" id="CHEBI:28938"/>
        <dbReference type="ChEBI" id="CHEBI:33384"/>
        <dbReference type="EC" id="4.3.1.17"/>
    </reaction>
</comment>
<sequence length="378" mass="40201">MYPDKLWLETPLVKSVHISSLLGCDAYLKFETLQPPQSFKARGISHFAQHAVRTHGPGVHLMIASSGNAGLAAAWAAKALGVKCTVYLPHGASQSTIDFMRKDGADVVVAGSYYLEAYRRAKQAAEADPSAVLVPSYNDPVLWDGHASLIHDLRQQLPDGTTPDAIFCSAGGGGLAGGIMTGCKAVGWDHVPVVTVETHGSNCFYQSLSLNDGPFVGIAESRKISEGTTAQHDQEHDVNVAHLDKLTSRATSLGATSPSAAVVKMALQRAGGIKSVCVSDEVTMQACLSFAEDHKTLVELACAVTLTPAYDPTLFRALVPPSDKPATVVFVLCGGFKISLQDLKEYERIVEAELAAGGEWDIALNGQNFTIPKAGWDR</sequence>
<evidence type="ECO:0000259" key="7">
    <source>
        <dbReference type="Pfam" id="PF00291"/>
    </source>
</evidence>
<feature type="domain" description="Tryptophan synthase beta chain-like PALP" evidence="7">
    <location>
        <begin position="9"/>
        <end position="334"/>
    </location>
</feature>
<dbReference type="SUPFAM" id="SSF53686">
    <property type="entry name" value="Tryptophan synthase beta subunit-like PLP-dependent enzymes"/>
    <property type="match status" value="1"/>
</dbReference>
<keyword evidence="9" id="KW-1185">Reference proteome</keyword>
<dbReference type="PANTHER" id="PTHR48078:SF2">
    <property type="entry name" value="CATABOLIC L-SERINE_THREONINE DEHYDRATASE"/>
    <property type="match status" value="1"/>
</dbReference>
<evidence type="ECO:0000256" key="2">
    <source>
        <dbReference type="ARBA" id="ARBA00010869"/>
    </source>
</evidence>
<keyword evidence="5" id="KW-0456">Lyase</keyword>
<dbReference type="GO" id="GO:0006565">
    <property type="term" value="P:L-serine catabolic process"/>
    <property type="evidence" value="ECO:0007669"/>
    <property type="project" value="TreeGrafter"/>
</dbReference>
<dbReference type="InterPro" id="IPR036052">
    <property type="entry name" value="TrpB-like_PALP_sf"/>
</dbReference>
<comment type="similarity">
    <text evidence="2">Belongs to the serine/threonine dehydratase family.</text>
</comment>
<comment type="cofactor">
    <cofactor evidence="1">
        <name>pyridoxal 5'-phosphate</name>
        <dbReference type="ChEBI" id="CHEBI:597326"/>
    </cofactor>
</comment>
<dbReference type="STRING" id="139420.A0A371CPH7"/>
<dbReference type="Proteomes" id="UP000256964">
    <property type="component" value="Unassembled WGS sequence"/>
</dbReference>
<dbReference type="GO" id="GO:0003941">
    <property type="term" value="F:L-serine ammonia-lyase activity"/>
    <property type="evidence" value="ECO:0007669"/>
    <property type="project" value="UniProtKB-EC"/>
</dbReference>
<dbReference type="PANTHER" id="PTHR48078">
    <property type="entry name" value="THREONINE DEHYDRATASE, MITOCHONDRIAL-RELATED"/>
    <property type="match status" value="1"/>
</dbReference>
<keyword evidence="4" id="KW-0663">Pyridoxal phosphate</keyword>
<dbReference type="GO" id="GO:0004794">
    <property type="term" value="F:threonine deaminase activity"/>
    <property type="evidence" value="ECO:0007669"/>
    <property type="project" value="TreeGrafter"/>
</dbReference>
<dbReference type="EC" id="4.3.1.17" evidence="3"/>
<organism evidence="8 9">
    <name type="scientific">Lentinus brumalis</name>
    <dbReference type="NCBI Taxonomy" id="2498619"/>
    <lineage>
        <taxon>Eukaryota</taxon>
        <taxon>Fungi</taxon>
        <taxon>Dikarya</taxon>
        <taxon>Basidiomycota</taxon>
        <taxon>Agaricomycotina</taxon>
        <taxon>Agaricomycetes</taxon>
        <taxon>Polyporales</taxon>
        <taxon>Polyporaceae</taxon>
        <taxon>Lentinus</taxon>
    </lineage>
</organism>
<evidence type="ECO:0000256" key="4">
    <source>
        <dbReference type="ARBA" id="ARBA00022898"/>
    </source>
</evidence>
<accession>A0A371CPH7</accession>
<reference evidence="8 9" key="1">
    <citation type="journal article" date="2018" name="Biotechnol. Biofuels">
        <title>Integrative visual omics of the white-rot fungus Polyporus brumalis exposes the biotechnological potential of its oxidative enzymes for delignifying raw plant biomass.</title>
        <authorList>
            <person name="Miyauchi S."/>
            <person name="Rancon A."/>
            <person name="Drula E."/>
            <person name="Hage H."/>
            <person name="Chaduli D."/>
            <person name="Favel A."/>
            <person name="Grisel S."/>
            <person name="Henrissat B."/>
            <person name="Herpoel-Gimbert I."/>
            <person name="Ruiz-Duenas F.J."/>
            <person name="Chevret D."/>
            <person name="Hainaut M."/>
            <person name="Lin J."/>
            <person name="Wang M."/>
            <person name="Pangilinan J."/>
            <person name="Lipzen A."/>
            <person name="Lesage-Meessen L."/>
            <person name="Navarro D."/>
            <person name="Riley R."/>
            <person name="Grigoriev I.V."/>
            <person name="Zhou S."/>
            <person name="Raouche S."/>
            <person name="Rosso M.N."/>
        </authorList>
    </citation>
    <scope>NUCLEOTIDE SEQUENCE [LARGE SCALE GENOMIC DNA]</scope>
    <source>
        <strain evidence="8 9">BRFM 1820</strain>
    </source>
</reference>
<evidence type="ECO:0000256" key="5">
    <source>
        <dbReference type="ARBA" id="ARBA00023239"/>
    </source>
</evidence>
<proteinExistence type="inferred from homology"/>
<gene>
    <name evidence="8" type="ORF">OH76DRAFT_1411414</name>
</gene>
<name>A0A371CPH7_9APHY</name>
<protein>
    <recommendedName>
        <fullName evidence="3">L-serine ammonia-lyase</fullName>
        <ecNumber evidence="3">4.3.1.17</ecNumber>
    </recommendedName>
</protein>